<dbReference type="SUPFAM" id="SSF54862">
    <property type="entry name" value="4Fe-4S ferredoxins"/>
    <property type="match status" value="1"/>
</dbReference>
<organism evidence="5 6">
    <name type="scientific">Desulfacinum infernum DSM 9756</name>
    <dbReference type="NCBI Taxonomy" id="1121391"/>
    <lineage>
        <taxon>Bacteria</taxon>
        <taxon>Pseudomonadati</taxon>
        <taxon>Thermodesulfobacteriota</taxon>
        <taxon>Syntrophobacteria</taxon>
        <taxon>Syntrophobacterales</taxon>
        <taxon>Syntrophobacteraceae</taxon>
        <taxon>Desulfacinum</taxon>
    </lineage>
</organism>
<dbReference type="InterPro" id="IPR045220">
    <property type="entry name" value="FRHB/FDHB/HCAR-like"/>
</dbReference>
<feature type="domain" description="4Fe-4S ferredoxin-type" evidence="4">
    <location>
        <begin position="8"/>
        <end position="40"/>
    </location>
</feature>
<dbReference type="PANTHER" id="PTHR31332">
    <property type="entry name" value="7-HYDROXYMETHYL CHLOROPHYLL A REDUCTASE, CHLOROPLASTIC"/>
    <property type="match status" value="1"/>
</dbReference>
<sequence>MKTFFHLKQEVIEPGLCHRCGGCVSLCTAVNYGALELDADGRPRYRDPDRCIECGLCHAACPENPELEAETRQRLAWSAPVGRVLSVRVARALDPQVRQKATDGGVVTALLLHLLDTGHIDGAIVARPKGSFRREPHLAVSREEILEAAGFHFDTTQSMAGLGREYSHRHGLELVSPHVLKGLRRVALVGTPCQIHAFRRMETLGVVPSESVTLCLGLFCSGNFAFGEEQRARLAEAGGFSWDDVVKINVKETFRVHLRSGEIRALDLQVLDGLKHHACRYCEDYAAEVADVSFGGISAPEGWTSVVTRTPKGRAAFVDALGRTLEEHDRTGQPDLADRVLEQLMGAAAAKRRQAQAFRNRLTPGASQRR</sequence>
<dbReference type="GO" id="GO:0046872">
    <property type="term" value="F:metal ion binding"/>
    <property type="evidence" value="ECO:0007669"/>
    <property type="project" value="UniProtKB-KW"/>
</dbReference>
<dbReference type="InterPro" id="IPR017896">
    <property type="entry name" value="4Fe4S_Fe-S-bd"/>
</dbReference>
<dbReference type="GO" id="GO:0052592">
    <property type="term" value="F:oxidoreductase activity, acting on CH or CH2 groups, with an iron-sulfur protein as acceptor"/>
    <property type="evidence" value="ECO:0007669"/>
    <property type="project" value="TreeGrafter"/>
</dbReference>
<gene>
    <name evidence="5" type="ORF">SAMN02745206_00726</name>
</gene>
<evidence type="ECO:0000256" key="1">
    <source>
        <dbReference type="ARBA" id="ARBA00022723"/>
    </source>
</evidence>
<dbReference type="STRING" id="1121391.SAMN02745206_00726"/>
<name>A0A1M4VR02_9BACT</name>
<dbReference type="Proteomes" id="UP000184076">
    <property type="component" value="Unassembled WGS sequence"/>
</dbReference>
<dbReference type="Pfam" id="PF04422">
    <property type="entry name" value="FrhB_FdhB_N"/>
    <property type="match status" value="1"/>
</dbReference>
<keyword evidence="3" id="KW-0411">Iron-sulfur</keyword>
<dbReference type="InterPro" id="IPR007525">
    <property type="entry name" value="FrhB_FdhB_C"/>
</dbReference>
<evidence type="ECO:0000313" key="5">
    <source>
        <dbReference type="EMBL" id="SHE71290.1"/>
    </source>
</evidence>
<evidence type="ECO:0000259" key="4">
    <source>
        <dbReference type="PROSITE" id="PS51379"/>
    </source>
</evidence>
<dbReference type="PROSITE" id="PS51379">
    <property type="entry name" value="4FE4S_FER_2"/>
    <property type="match status" value="2"/>
</dbReference>
<dbReference type="GO" id="GO:0051536">
    <property type="term" value="F:iron-sulfur cluster binding"/>
    <property type="evidence" value="ECO:0007669"/>
    <property type="project" value="UniProtKB-KW"/>
</dbReference>
<dbReference type="Pfam" id="PF13237">
    <property type="entry name" value="Fer4_10"/>
    <property type="match status" value="1"/>
</dbReference>
<proteinExistence type="predicted"/>
<dbReference type="Gene3D" id="3.30.70.20">
    <property type="match status" value="1"/>
</dbReference>
<feature type="domain" description="4Fe-4S ferredoxin-type" evidence="4">
    <location>
        <begin position="41"/>
        <end position="70"/>
    </location>
</feature>
<evidence type="ECO:0000256" key="3">
    <source>
        <dbReference type="ARBA" id="ARBA00023014"/>
    </source>
</evidence>
<accession>A0A1M4VR02</accession>
<evidence type="ECO:0000313" key="6">
    <source>
        <dbReference type="Proteomes" id="UP000184076"/>
    </source>
</evidence>
<keyword evidence="6" id="KW-1185">Reference proteome</keyword>
<dbReference type="PANTHER" id="PTHR31332:SF0">
    <property type="entry name" value="7-HYDROXYMETHYL CHLOROPHYLL A REDUCTASE, CHLOROPLASTIC"/>
    <property type="match status" value="1"/>
</dbReference>
<keyword evidence="1" id="KW-0479">Metal-binding</keyword>
<dbReference type="Pfam" id="PF04432">
    <property type="entry name" value="FrhB_FdhB_C"/>
    <property type="match status" value="1"/>
</dbReference>
<reference evidence="6" key="1">
    <citation type="submission" date="2016-11" db="EMBL/GenBank/DDBJ databases">
        <authorList>
            <person name="Varghese N."/>
            <person name="Submissions S."/>
        </authorList>
    </citation>
    <scope>NUCLEOTIDE SEQUENCE [LARGE SCALE GENOMIC DNA]</scope>
    <source>
        <strain evidence="6">DSM 9756</strain>
    </source>
</reference>
<keyword evidence="2" id="KW-0408">Iron</keyword>
<dbReference type="InterPro" id="IPR007516">
    <property type="entry name" value="Co_F420_Hydgase/DH_bsu_N"/>
</dbReference>
<dbReference type="PROSITE" id="PS00198">
    <property type="entry name" value="4FE4S_FER_1"/>
    <property type="match status" value="1"/>
</dbReference>
<dbReference type="RefSeq" id="WP_073037038.1">
    <property type="nucleotide sequence ID" value="NZ_FQVB01000006.1"/>
</dbReference>
<dbReference type="InterPro" id="IPR017900">
    <property type="entry name" value="4Fe4S_Fe_S_CS"/>
</dbReference>
<dbReference type="EMBL" id="FQVB01000006">
    <property type="protein sequence ID" value="SHE71290.1"/>
    <property type="molecule type" value="Genomic_DNA"/>
</dbReference>
<dbReference type="OrthoDB" id="3247493at2"/>
<dbReference type="AlphaFoldDB" id="A0A1M4VR02"/>
<evidence type="ECO:0000256" key="2">
    <source>
        <dbReference type="ARBA" id="ARBA00023004"/>
    </source>
</evidence>
<protein>
    <submittedName>
        <fullName evidence="5">Coenzyme F420 hydrogenase subunit beta</fullName>
    </submittedName>
</protein>